<reference evidence="2" key="1">
    <citation type="submission" date="2019-01" db="EMBL/GenBank/DDBJ databases">
        <title>Genomic analysis of Salicibibacter sp. NKC3-5.</title>
        <authorList>
            <person name="Oh Y.J."/>
        </authorList>
    </citation>
    <scope>NUCLEOTIDE SEQUENCE [LARGE SCALE GENOMIC DNA]</scope>
    <source>
        <strain evidence="2">NKC3-5</strain>
    </source>
</reference>
<dbReference type="RefSeq" id="WP_142090848.1">
    <property type="nucleotide sequence ID" value="NZ_CP035485.1"/>
</dbReference>
<evidence type="ECO:0000313" key="2">
    <source>
        <dbReference type="Proteomes" id="UP000319756"/>
    </source>
</evidence>
<dbReference type="Proteomes" id="UP000319756">
    <property type="component" value="Chromosome"/>
</dbReference>
<sequence length="114" mass="12313">MNKAGKFLVTIFACIALLVSAGLVYMFVVGSSLDDDELEIEDVSAQTTENTEASHPDGEVIWSAELDDLSIEDFSISGSDEGVQVKIPDSIANNDDIEGMEEAFEDLPINVVKK</sequence>
<keyword evidence="2" id="KW-1185">Reference proteome</keyword>
<accession>A0A514LKE9</accession>
<name>A0A514LKE9_9BACI</name>
<dbReference type="KEGG" id="sale:EPH95_15010"/>
<evidence type="ECO:0000313" key="1">
    <source>
        <dbReference type="EMBL" id="QDI92338.1"/>
    </source>
</evidence>
<dbReference type="EMBL" id="CP035485">
    <property type="protein sequence ID" value="QDI92338.1"/>
    <property type="molecule type" value="Genomic_DNA"/>
</dbReference>
<protein>
    <submittedName>
        <fullName evidence="1">Uncharacterized protein</fullName>
    </submittedName>
</protein>
<gene>
    <name evidence="1" type="ORF">EPH95_15010</name>
</gene>
<dbReference type="AlphaFoldDB" id="A0A514LKE9"/>
<organism evidence="1 2">
    <name type="scientific">Salicibibacter halophilus</name>
    <dbReference type="NCBI Taxonomy" id="2502791"/>
    <lineage>
        <taxon>Bacteria</taxon>
        <taxon>Bacillati</taxon>
        <taxon>Bacillota</taxon>
        <taxon>Bacilli</taxon>
        <taxon>Bacillales</taxon>
        <taxon>Bacillaceae</taxon>
        <taxon>Salicibibacter</taxon>
    </lineage>
</organism>
<dbReference type="OrthoDB" id="9845006at2"/>
<proteinExistence type="predicted"/>